<organism evidence="9 10">
    <name type="scientific">Merluccius polli</name>
    <name type="common">Benguela hake</name>
    <name type="synonym">Merluccius cadenati</name>
    <dbReference type="NCBI Taxonomy" id="89951"/>
    <lineage>
        <taxon>Eukaryota</taxon>
        <taxon>Metazoa</taxon>
        <taxon>Chordata</taxon>
        <taxon>Craniata</taxon>
        <taxon>Vertebrata</taxon>
        <taxon>Euteleostomi</taxon>
        <taxon>Actinopterygii</taxon>
        <taxon>Neopterygii</taxon>
        <taxon>Teleostei</taxon>
        <taxon>Neoteleostei</taxon>
        <taxon>Acanthomorphata</taxon>
        <taxon>Zeiogadaria</taxon>
        <taxon>Gadariae</taxon>
        <taxon>Gadiformes</taxon>
        <taxon>Gadoidei</taxon>
        <taxon>Merlucciidae</taxon>
        <taxon>Merluccius</taxon>
    </lineage>
</organism>
<dbReference type="GO" id="GO:0008270">
    <property type="term" value="F:zinc ion binding"/>
    <property type="evidence" value="ECO:0007669"/>
    <property type="project" value="UniProtKB-KW"/>
</dbReference>
<dbReference type="Pfam" id="PF22930">
    <property type="entry name" value="PDXDC1-like_cen"/>
    <property type="match status" value="1"/>
</dbReference>
<keyword evidence="2" id="KW-0479">Metal-binding</keyword>
<evidence type="ECO:0000313" key="10">
    <source>
        <dbReference type="Proteomes" id="UP001174136"/>
    </source>
</evidence>
<feature type="compositionally biased region" description="Acidic residues" evidence="6">
    <location>
        <begin position="419"/>
        <end position="429"/>
    </location>
</feature>
<dbReference type="AlphaFoldDB" id="A0AA47MGE6"/>
<proteinExistence type="predicted"/>
<dbReference type="InterPro" id="IPR055103">
    <property type="entry name" value="PDXDC1-like_2nd"/>
</dbReference>
<dbReference type="SUPFAM" id="SSF140996">
    <property type="entry name" value="Hermes dimerisation domain"/>
    <property type="match status" value="1"/>
</dbReference>
<gene>
    <name evidence="9" type="primary">pdxdc1_1</name>
    <name evidence="9" type="ORF">N1851_023511</name>
</gene>
<protein>
    <submittedName>
        <fullName evidence="9">Pyridoxal-dependent decarboxylase domain-containing protein 1</fullName>
    </submittedName>
</protein>
<keyword evidence="3" id="KW-0863">Zinc-finger</keyword>
<evidence type="ECO:0000256" key="4">
    <source>
        <dbReference type="ARBA" id="ARBA00022833"/>
    </source>
</evidence>
<dbReference type="GO" id="GO:0005634">
    <property type="term" value="C:nucleus"/>
    <property type="evidence" value="ECO:0007669"/>
    <property type="project" value="UniProtKB-SubCell"/>
</dbReference>
<comment type="subcellular location">
    <subcellularLocation>
        <location evidence="1">Nucleus</location>
    </subcellularLocation>
</comment>
<keyword evidence="5" id="KW-0539">Nucleus</keyword>
<keyword evidence="10" id="KW-1185">Reference proteome</keyword>
<accession>A0AA47MGE6</accession>
<evidence type="ECO:0000256" key="2">
    <source>
        <dbReference type="ARBA" id="ARBA00022723"/>
    </source>
</evidence>
<dbReference type="EMBL" id="JAOPHQ010004328">
    <property type="protein sequence ID" value="KAK0139601.1"/>
    <property type="molecule type" value="Genomic_DNA"/>
</dbReference>
<feature type="domain" description="HAT C-terminal dimerisation" evidence="7">
    <location>
        <begin position="442"/>
        <end position="512"/>
    </location>
</feature>
<dbReference type="InterPro" id="IPR052035">
    <property type="entry name" value="ZnF_BED_domain_contain"/>
</dbReference>
<dbReference type="InterPro" id="IPR012337">
    <property type="entry name" value="RNaseH-like_sf"/>
</dbReference>
<evidence type="ECO:0000259" key="7">
    <source>
        <dbReference type="Pfam" id="PF05699"/>
    </source>
</evidence>
<dbReference type="SUPFAM" id="SSF53098">
    <property type="entry name" value="Ribonuclease H-like"/>
    <property type="match status" value="1"/>
</dbReference>
<dbReference type="Pfam" id="PF05699">
    <property type="entry name" value="Dimer_Tnp_hAT"/>
    <property type="match status" value="1"/>
</dbReference>
<comment type="caution">
    <text evidence="9">The sequence shown here is derived from an EMBL/GenBank/DDBJ whole genome shotgun (WGS) entry which is preliminary data.</text>
</comment>
<evidence type="ECO:0000256" key="6">
    <source>
        <dbReference type="SAM" id="MobiDB-lite"/>
    </source>
</evidence>
<feature type="region of interest" description="Disordered" evidence="6">
    <location>
        <begin position="411"/>
        <end position="430"/>
    </location>
</feature>
<evidence type="ECO:0000256" key="3">
    <source>
        <dbReference type="ARBA" id="ARBA00022771"/>
    </source>
</evidence>
<name>A0AA47MGE6_MERPO</name>
<feature type="domain" description="PDXDC1/PDXD2 second" evidence="8">
    <location>
        <begin position="572"/>
        <end position="643"/>
    </location>
</feature>
<dbReference type="Proteomes" id="UP001174136">
    <property type="component" value="Unassembled WGS sequence"/>
</dbReference>
<evidence type="ECO:0000259" key="8">
    <source>
        <dbReference type="Pfam" id="PF22930"/>
    </source>
</evidence>
<sequence>MLIKDMRPLSMVEDQGFRAMVHTFHPGYTLPSRAFFTMMMEKKYEDTFQKVKTAITAIDSKVALTMDAWTSMATEAYLGITCHFISDNWELMSYSLSTMPLEERHTAGNIAAWIEEAADKFGISTNKIMSVVHDNAANVVAAVKLLQDRHEISSVRCAGHTLQLVVNHALKNPQISKAVSAARCLVEYFKSELACNKLKTKQKQMGTPQHKIIQDVSTHWNSTYYMTSRLLEQRWPVTATLSDPELTTQGKKYLDLESEQWSLLEELEQALRPFECAATYLSGETYVTVSALPPLVKGLLRSVQNTAFDTTPVQAFQAAAAQEMATRWKIDMSFTGDAANTSVIAAALDPRFRKLKFLSPKEGLEVQLKVQELALQRKRIESNHVDQQHANLAQDTATVLKKNASLLDSLLGSDSDTSNSEEDNGDGEDSISQMVRNEMLMYFGEQSLGKTENPLKWWKANEARFPTLAMVAKSFLCVPVTSIPSERLFSAAGNIITKKRASLTAEHSKRLMERLQTVPSIKTLDMLDTEISLQEALTMVENDVSSPEVLFRFSQETSSEDFNDLVKGCCTEDKDIMDTFNRWLGERLAQLVPISGVDVEELEDDGTCVRFNPLMTAAGTQQSDVEVLVEKLLELVPVLSSTLCLREDFRREVQRHSPFLSHIEDFNWPGLGIVRYAGVVGAIDGTHIQIIAPSKDEDVFVNRNEMAWVCDPHILMGSGLRQLFERHHVPVAG</sequence>
<keyword evidence="4" id="KW-0862">Zinc</keyword>
<evidence type="ECO:0000313" key="9">
    <source>
        <dbReference type="EMBL" id="KAK0139601.1"/>
    </source>
</evidence>
<evidence type="ECO:0000256" key="1">
    <source>
        <dbReference type="ARBA" id="ARBA00004123"/>
    </source>
</evidence>
<reference evidence="9" key="1">
    <citation type="journal article" date="2023" name="Front. Mar. Sci.">
        <title>A new Merluccius polli reference genome to investigate the effects of global change in West African waters.</title>
        <authorList>
            <person name="Mateo J.L."/>
            <person name="Blanco-Fernandez C."/>
            <person name="Garcia-Vazquez E."/>
            <person name="Machado-Schiaffino G."/>
        </authorList>
    </citation>
    <scope>NUCLEOTIDE SEQUENCE</scope>
    <source>
        <strain evidence="9">C29</strain>
        <tissue evidence="9">Fin</tissue>
    </source>
</reference>
<dbReference type="InterPro" id="IPR008906">
    <property type="entry name" value="HATC_C_dom"/>
</dbReference>
<dbReference type="PANTHER" id="PTHR46481">
    <property type="entry name" value="ZINC FINGER BED DOMAIN-CONTAINING PROTEIN 4"/>
    <property type="match status" value="1"/>
</dbReference>
<dbReference type="GO" id="GO:0046983">
    <property type="term" value="F:protein dimerization activity"/>
    <property type="evidence" value="ECO:0007669"/>
    <property type="project" value="InterPro"/>
</dbReference>
<dbReference type="PANTHER" id="PTHR46481:SF10">
    <property type="entry name" value="ZINC FINGER BED DOMAIN-CONTAINING PROTEIN 39"/>
    <property type="match status" value="1"/>
</dbReference>
<evidence type="ECO:0000256" key="5">
    <source>
        <dbReference type="ARBA" id="ARBA00023242"/>
    </source>
</evidence>